<evidence type="ECO:0000313" key="1">
    <source>
        <dbReference type="EMBL" id="RMZ94415.1"/>
    </source>
</evidence>
<feature type="non-terminal residue" evidence="1">
    <location>
        <position position="56"/>
    </location>
</feature>
<organism evidence="1 2">
    <name type="scientific">Brachionus plicatilis</name>
    <name type="common">Marine rotifer</name>
    <name type="synonym">Brachionus muelleri</name>
    <dbReference type="NCBI Taxonomy" id="10195"/>
    <lineage>
        <taxon>Eukaryota</taxon>
        <taxon>Metazoa</taxon>
        <taxon>Spiralia</taxon>
        <taxon>Gnathifera</taxon>
        <taxon>Rotifera</taxon>
        <taxon>Eurotatoria</taxon>
        <taxon>Monogononta</taxon>
        <taxon>Pseudotrocha</taxon>
        <taxon>Ploima</taxon>
        <taxon>Brachionidae</taxon>
        <taxon>Brachionus</taxon>
    </lineage>
</organism>
<accession>A0A3M7P5S0</accession>
<proteinExistence type="predicted"/>
<evidence type="ECO:0000313" key="2">
    <source>
        <dbReference type="Proteomes" id="UP000276133"/>
    </source>
</evidence>
<dbReference type="Proteomes" id="UP000276133">
    <property type="component" value="Unassembled WGS sequence"/>
</dbReference>
<gene>
    <name evidence="1" type="ORF">BpHYR1_009241</name>
</gene>
<keyword evidence="2" id="KW-1185">Reference proteome</keyword>
<protein>
    <submittedName>
        <fullName evidence="1">Uncharacterized protein</fullName>
    </submittedName>
</protein>
<comment type="caution">
    <text evidence="1">The sequence shown here is derived from an EMBL/GenBank/DDBJ whole genome shotgun (WGS) entry which is preliminary data.</text>
</comment>
<reference evidence="1 2" key="1">
    <citation type="journal article" date="2018" name="Sci. Rep.">
        <title>Genomic signatures of local adaptation to the degree of environmental predictability in rotifers.</title>
        <authorList>
            <person name="Franch-Gras L."/>
            <person name="Hahn C."/>
            <person name="Garcia-Roger E.M."/>
            <person name="Carmona M.J."/>
            <person name="Serra M."/>
            <person name="Gomez A."/>
        </authorList>
    </citation>
    <scope>NUCLEOTIDE SEQUENCE [LARGE SCALE GENOMIC DNA]</scope>
    <source>
        <strain evidence="1">HYR1</strain>
    </source>
</reference>
<name>A0A3M7P5S0_BRAPC</name>
<dbReference type="AlphaFoldDB" id="A0A3M7P5S0"/>
<dbReference type="EMBL" id="REGN01013070">
    <property type="protein sequence ID" value="RMZ94415.1"/>
    <property type="molecule type" value="Genomic_DNA"/>
</dbReference>
<sequence length="56" mass="5895">MSCQKGTVENGTISIESKSDVDLESTSEVVLESTSEIVLESLTSTSQVDSRSLGNS</sequence>